<comment type="caution">
    <text evidence="6">The sequence shown here is derived from an EMBL/GenBank/DDBJ whole genome shotgun (WGS) entry which is preliminary data.</text>
</comment>
<keyword evidence="4" id="KW-0539">Nucleus</keyword>
<keyword evidence="3" id="KW-0963">Cytoplasm</keyword>
<evidence type="ECO:0000259" key="5">
    <source>
        <dbReference type="Pfam" id="PF13943"/>
    </source>
</evidence>
<dbReference type="InterPro" id="IPR038214">
    <property type="entry name" value="WPP_sf"/>
</dbReference>
<evidence type="ECO:0000313" key="6">
    <source>
        <dbReference type="EMBL" id="PHT89460.1"/>
    </source>
</evidence>
<accession>A0A2G3A5J5</accession>
<keyword evidence="7" id="KW-1185">Reference proteome</keyword>
<evidence type="ECO:0000256" key="2">
    <source>
        <dbReference type="ARBA" id="ARBA00004496"/>
    </source>
</evidence>
<proteinExistence type="predicted"/>
<gene>
    <name evidence="6" type="ORF">T459_04573</name>
</gene>
<organism evidence="6 7">
    <name type="scientific">Capsicum annuum</name>
    <name type="common">Capsicum pepper</name>
    <dbReference type="NCBI Taxonomy" id="4072"/>
    <lineage>
        <taxon>Eukaryota</taxon>
        <taxon>Viridiplantae</taxon>
        <taxon>Streptophyta</taxon>
        <taxon>Embryophyta</taxon>
        <taxon>Tracheophyta</taxon>
        <taxon>Spermatophyta</taxon>
        <taxon>Magnoliopsida</taxon>
        <taxon>eudicotyledons</taxon>
        <taxon>Gunneridae</taxon>
        <taxon>Pentapetalae</taxon>
        <taxon>asterids</taxon>
        <taxon>lamiids</taxon>
        <taxon>Solanales</taxon>
        <taxon>Solanaceae</taxon>
        <taxon>Solanoideae</taxon>
        <taxon>Capsiceae</taxon>
        <taxon>Capsicum</taxon>
    </lineage>
</organism>
<dbReference type="AlphaFoldDB" id="A0A2G3A5J5"/>
<protein>
    <recommendedName>
        <fullName evidence="5">WPP domain-containing protein</fullName>
    </recommendedName>
</protein>
<dbReference type="GO" id="GO:0005737">
    <property type="term" value="C:cytoplasm"/>
    <property type="evidence" value="ECO:0007669"/>
    <property type="project" value="UniProtKB-SubCell"/>
</dbReference>
<dbReference type="Gene3D" id="1.10.246.200">
    <property type="entry name" value="WPP domain"/>
    <property type="match status" value="1"/>
</dbReference>
<evidence type="ECO:0000256" key="4">
    <source>
        <dbReference type="ARBA" id="ARBA00023242"/>
    </source>
</evidence>
<dbReference type="InterPro" id="IPR025265">
    <property type="entry name" value="WPP_dom"/>
</dbReference>
<comment type="subcellular location">
    <subcellularLocation>
        <location evidence="2">Cytoplasm</location>
    </subcellularLocation>
    <subcellularLocation>
        <location evidence="1">Nucleus</location>
    </subcellularLocation>
</comment>
<feature type="domain" description="WPP" evidence="5">
    <location>
        <begin position="15"/>
        <end position="83"/>
    </location>
</feature>
<name>A0A2G3A5J5_CAPAN</name>
<dbReference type="GO" id="GO:0005634">
    <property type="term" value="C:nucleus"/>
    <property type="evidence" value="ECO:0007669"/>
    <property type="project" value="UniProtKB-SubCell"/>
</dbReference>
<evidence type="ECO:0000313" key="7">
    <source>
        <dbReference type="Proteomes" id="UP000222542"/>
    </source>
</evidence>
<reference evidence="6 7" key="2">
    <citation type="journal article" date="2017" name="Genome Biol.">
        <title>New reference genome sequences of hot pepper reveal the massive evolution of plant disease-resistance genes by retroduplication.</title>
        <authorList>
            <person name="Kim S."/>
            <person name="Park J."/>
            <person name="Yeom S.I."/>
            <person name="Kim Y.M."/>
            <person name="Seo E."/>
            <person name="Kim K.T."/>
            <person name="Kim M.S."/>
            <person name="Lee J.M."/>
            <person name="Cheong K."/>
            <person name="Shin H.S."/>
            <person name="Kim S.B."/>
            <person name="Han K."/>
            <person name="Lee J."/>
            <person name="Park M."/>
            <person name="Lee H.A."/>
            <person name="Lee H.Y."/>
            <person name="Lee Y."/>
            <person name="Oh S."/>
            <person name="Lee J.H."/>
            <person name="Choi E."/>
            <person name="Choi E."/>
            <person name="Lee S.E."/>
            <person name="Jeon J."/>
            <person name="Kim H."/>
            <person name="Choi G."/>
            <person name="Song H."/>
            <person name="Lee J."/>
            <person name="Lee S.C."/>
            <person name="Kwon J.K."/>
            <person name="Lee H.Y."/>
            <person name="Koo N."/>
            <person name="Hong Y."/>
            <person name="Kim R.W."/>
            <person name="Kang W.H."/>
            <person name="Huh J.H."/>
            <person name="Kang B.C."/>
            <person name="Yang T.J."/>
            <person name="Lee Y.H."/>
            <person name="Bennetzen J.L."/>
            <person name="Choi D."/>
        </authorList>
    </citation>
    <scope>NUCLEOTIDE SEQUENCE [LARGE SCALE GENOMIC DNA]</scope>
    <source>
        <strain evidence="7">cv. CM334</strain>
    </source>
</reference>
<dbReference type="Pfam" id="PF13943">
    <property type="entry name" value="WPP"/>
    <property type="match status" value="1"/>
</dbReference>
<reference evidence="6 7" key="1">
    <citation type="journal article" date="2014" name="Nat. Genet.">
        <title>Genome sequence of the hot pepper provides insights into the evolution of pungency in Capsicum species.</title>
        <authorList>
            <person name="Kim S."/>
            <person name="Park M."/>
            <person name="Yeom S.I."/>
            <person name="Kim Y.M."/>
            <person name="Lee J.M."/>
            <person name="Lee H.A."/>
            <person name="Seo E."/>
            <person name="Choi J."/>
            <person name="Cheong K."/>
            <person name="Kim K.T."/>
            <person name="Jung K."/>
            <person name="Lee G.W."/>
            <person name="Oh S.K."/>
            <person name="Bae C."/>
            <person name="Kim S.B."/>
            <person name="Lee H.Y."/>
            <person name="Kim S.Y."/>
            <person name="Kim M.S."/>
            <person name="Kang B.C."/>
            <person name="Jo Y.D."/>
            <person name="Yang H.B."/>
            <person name="Jeong H.J."/>
            <person name="Kang W.H."/>
            <person name="Kwon J.K."/>
            <person name="Shin C."/>
            <person name="Lim J.Y."/>
            <person name="Park J.H."/>
            <person name="Huh J.H."/>
            <person name="Kim J.S."/>
            <person name="Kim B.D."/>
            <person name="Cohen O."/>
            <person name="Paran I."/>
            <person name="Suh M.C."/>
            <person name="Lee S.B."/>
            <person name="Kim Y.K."/>
            <person name="Shin Y."/>
            <person name="Noh S.J."/>
            <person name="Park J."/>
            <person name="Seo Y.S."/>
            <person name="Kwon S.Y."/>
            <person name="Kim H.A."/>
            <person name="Park J.M."/>
            <person name="Kim H.J."/>
            <person name="Choi S.B."/>
            <person name="Bosland P.W."/>
            <person name="Reeves G."/>
            <person name="Jo S.H."/>
            <person name="Lee B.W."/>
            <person name="Cho H.T."/>
            <person name="Choi H.S."/>
            <person name="Lee M.S."/>
            <person name="Yu Y."/>
            <person name="Do Choi Y."/>
            <person name="Park B.S."/>
            <person name="van Deynze A."/>
            <person name="Ashrafi H."/>
            <person name="Hill T."/>
            <person name="Kim W.T."/>
            <person name="Pai H.S."/>
            <person name="Ahn H.K."/>
            <person name="Yeam I."/>
            <person name="Giovannoni J.J."/>
            <person name="Rose J.K."/>
            <person name="Sorensen I."/>
            <person name="Lee S.J."/>
            <person name="Kim R.W."/>
            <person name="Choi I.Y."/>
            <person name="Choi B.S."/>
            <person name="Lim J.S."/>
            <person name="Lee Y.H."/>
            <person name="Choi D."/>
        </authorList>
    </citation>
    <scope>NUCLEOTIDE SEQUENCE [LARGE SCALE GENOMIC DNA]</scope>
    <source>
        <strain evidence="7">cv. CM334</strain>
    </source>
</reference>
<dbReference type="Gramene" id="PHT89460">
    <property type="protein sequence ID" value="PHT89460"/>
    <property type="gene ID" value="T459_04573"/>
</dbReference>
<sequence>MVSQISISYSNSPSYPPIQCTYDTIINHLTESLSTSLIISKHCEIPLQDKASDVAKQIEEKAFVVTGFMTNNNDGGIEIHKNGILCILMMYLIKNMIKKYVSNRFLCY</sequence>
<dbReference type="STRING" id="4072.A0A2G3A5J5"/>
<dbReference type="Proteomes" id="UP000222542">
    <property type="component" value="Unassembled WGS sequence"/>
</dbReference>
<evidence type="ECO:0000256" key="1">
    <source>
        <dbReference type="ARBA" id="ARBA00004123"/>
    </source>
</evidence>
<dbReference type="EMBL" id="AYRZ02000002">
    <property type="protein sequence ID" value="PHT89460.1"/>
    <property type="molecule type" value="Genomic_DNA"/>
</dbReference>
<evidence type="ECO:0000256" key="3">
    <source>
        <dbReference type="ARBA" id="ARBA00022490"/>
    </source>
</evidence>